<dbReference type="GO" id="GO:0016787">
    <property type="term" value="F:hydrolase activity"/>
    <property type="evidence" value="ECO:0007669"/>
    <property type="project" value="UniProtKB-KW"/>
</dbReference>
<keyword evidence="1" id="KW-0378">Hydrolase</keyword>
<gene>
    <name evidence="1" type="ORF">glysoja_041540</name>
</gene>
<dbReference type="EMBL" id="KN649138">
    <property type="protein sequence ID" value="KHN34216.1"/>
    <property type="molecule type" value="Genomic_DNA"/>
</dbReference>
<reference evidence="1" key="1">
    <citation type="submission" date="2014-07" db="EMBL/GenBank/DDBJ databases">
        <title>Identification of a novel salt tolerance gene in wild soybean by whole-genome sequencing.</title>
        <authorList>
            <person name="Lam H.-M."/>
            <person name="Qi X."/>
            <person name="Li M.-W."/>
            <person name="Liu X."/>
            <person name="Xie M."/>
            <person name="Ni M."/>
            <person name="Xu X."/>
        </authorList>
    </citation>
    <scope>NUCLEOTIDE SEQUENCE [LARGE SCALE GENOMIC DNA]</scope>
    <source>
        <tissue evidence="1">Root</tissue>
    </source>
</reference>
<dbReference type="Gene3D" id="3.40.50.1000">
    <property type="entry name" value="HAD superfamily/HAD-like"/>
    <property type="match status" value="1"/>
</dbReference>
<dbReference type="AlphaFoldDB" id="A0A0B2RHZ7"/>
<protein>
    <submittedName>
        <fullName evidence="1">Phospholipid-transporting ATPase 2</fullName>
        <ecNumber evidence="1">3.6.3.1</ecNumber>
    </submittedName>
</protein>
<organism evidence="1">
    <name type="scientific">Glycine soja</name>
    <name type="common">Wild soybean</name>
    <dbReference type="NCBI Taxonomy" id="3848"/>
    <lineage>
        <taxon>Eukaryota</taxon>
        <taxon>Viridiplantae</taxon>
        <taxon>Streptophyta</taxon>
        <taxon>Embryophyta</taxon>
        <taxon>Tracheophyta</taxon>
        <taxon>Spermatophyta</taxon>
        <taxon>Magnoliopsida</taxon>
        <taxon>eudicotyledons</taxon>
        <taxon>Gunneridae</taxon>
        <taxon>Pentapetalae</taxon>
        <taxon>rosids</taxon>
        <taxon>fabids</taxon>
        <taxon>Fabales</taxon>
        <taxon>Fabaceae</taxon>
        <taxon>Papilionoideae</taxon>
        <taxon>50 kb inversion clade</taxon>
        <taxon>NPAAA clade</taxon>
        <taxon>indigoferoid/millettioid clade</taxon>
        <taxon>Phaseoleae</taxon>
        <taxon>Glycine</taxon>
        <taxon>Glycine subgen. Soja</taxon>
    </lineage>
</organism>
<proteinExistence type="predicted"/>
<dbReference type="EC" id="3.6.3.1" evidence="1"/>
<evidence type="ECO:0000313" key="1">
    <source>
        <dbReference type="EMBL" id="KHN34216.1"/>
    </source>
</evidence>
<name>A0A0B2RHZ7_GLYSO</name>
<accession>A0A0B2RHZ7</accession>
<sequence>MEILESLYSYNSLRPKLIEPKGQLLSIDGKTEAEVCRSLERVLRTMRITTLEPKDVAFVVDGWALEIALTHYRKAFTELAVLSRTAICCRVTPSQKAQFLLINLLQEEGGDKTNILCFSVTGT</sequence>
<dbReference type="InterPro" id="IPR023214">
    <property type="entry name" value="HAD_sf"/>
</dbReference>
<dbReference type="Proteomes" id="UP000053555">
    <property type="component" value="Unassembled WGS sequence"/>
</dbReference>